<keyword evidence="2" id="KW-1185">Reference proteome</keyword>
<gene>
    <name evidence="1" type="ORF">XAT740_LOCUS40910</name>
</gene>
<evidence type="ECO:0000313" key="2">
    <source>
        <dbReference type="Proteomes" id="UP000663828"/>
    </source>
</evidence>
<accession>A0A815UQX6</accession>
<protein>
    <submittedName>
        <fullName evidence="1">Uncharacterized protein</fullName>
    </submittedName>
</protein>
<name>A0A815UQX6_ADIRI</name>
<dbReference type="EMBL" id="CAJNOR010004713">
    <property type="protein sequence ID" value="CAF1522784.1"/>
    <property type="molecule type" value="Genomic_DNA"/>
</dbReference>
<proteinExistence type="predicted"/>
<sequence>MNDNVFKIDSIDRYTNHLLNHRTRLQEYLKHTTDKDASSIERLNSLISDICSTDDCEKKLDEIAAILNTIPEQPSNFLADGTTRCLLNEIECLREDVLEMIHVANIPSRITHKIQFSNNAVRWIRGPIKVIFNGTMHVFDTLAKHTHMNSSVVRAVAHGLAKKNQSTMIKQSAFIKITSEWTYIGKNHDQGFNSESIWMLDPQGRRILVKTQENPLCAANEWLAYVLGSALDLPVNEVQITVYQNKLVTLHTDVNQGNERTMTCMELPKQVRKHLLTHPILGRMDLFDHIIQNSDRNLRNLLITVPNTADINDPNVEMKIHLIDHASCFGLGKLSIVSLVACKFHTNHLTIVKFDPVEQARKLKLYLESLSVTDRSLISHTLNNFAQITNEQFSDWLNEIQDLLSVNQYNRILDVLIRQRDIASEVFIG</sequence>
<dbReference type="AlphaFoldDB" id="A0A815UQX6"/>
<organism evidence="1 2">
    <name type="scientific">Adineta ricciae</name>
    <name type="common">Rotifer</name>
    <dbReference type="NCBI Taxonomy" id="249248"/>
    <lineage>
        <taxon>Eukaryota</taxon>
        <taxon>Metazoa</taxon>
        <taxon>Spiralia</taxon>
        <taxon>Gnathifera</taxon>
        <taxon>Rotifera</taxon>
        <taxon>Eurotatoria</taxon>
        <taxon>Bdelloidea</taxon>
        <taxon>Adinetida</taxon>
        <taxon>Adinetidae</taxon>
        <taxon>Adineta</taxon>
    </lineage>
</organism>
<dbReference type="Proteomes" id="UP000663828">
    <property type="component" value="Unassembled WGS sequence"/>
</dbReference>
<evidence type="ECO:0000313" key="1">
    <source>
        <dbReference type="EMBL" id="CAF1522784.1"/>
    </source>
</evidence>
<comment type="caution">
    <text evidence="1">The sequence shown here is derived from an EMBL/GenBank/DDBJ whole genome shotgun (WGS) entry which is preliminary data.</text>
</comment>
<reference evidence="1" key="1">
    <citation type="submission" date="2021-02" db="EMBL/GenBank/DDBJ databases">
        <authorList>
            <person name="Nowell W R."/>
        </authorList>
    </citation>
    <scope>NUCLEOTIDE SEQUENCE</scope>
</reference>